<evidence type="ECO:0000313" key="2">
    <source>
        <dbReference type="Proteomes" id="UP001239445"/>
    </source>
</evidence>
<dbReference type="AlphaFoldDB" id="A0AAJ0BKU7"/>
<reference evidence="1" key="1">
    <citation type="submission" date="2023-06" db="EMBL/GenBank/DDBJ databases">
        <title>Genome-scale phylogeny and comparative genomics of the fungal order Sordariales.</title>
        <authorList>
            <consortium name="Lawrence Berkeley National Laboratory"/>
            <person name="Hensen N."/>
            <person name="Bonometti L."/>
            <person name="Westerberg I."/>
            <person name="Brannstrom I.O."/>
            <person name="Guillou S."/>
            <person name="Cros-Aarteil S."/>
            <person name="Calhoun S."/>
            <person name="Haridas S."/>
            <person name="Kuo A."/>
            <person name="Mondo S."/>
            <person name="Pangilinan J."/>
            <person name="Riley R."/>
            <person name="Labutti K."/>
            <person name="Andreopoulos B."/>
            <person name="Lipzen A."/>
            <person name="Chen C."/>
            <person name="Yanf M."/>
            <person name="Daum C."/>
            <person name="Ng V."/>
            <person name="Clum A."/>
            <person name="Steindorff A."/>
            <person name="Ohm R."/>
            <person name="Martin F."/>
            <person name="Silar P."/>
            <person name="Natvig D."/>
            <person name="Lalanne C."/>
            <person name="Gautier V."/>
            <person name="Ament-Velasquez S.L."/>
            <person name="Kruys A."/>
            <person name="Hutchinson M.I."/>
            <person name="Powell A.J."/>
            <person name="Barry K."/>
            <person name="Miller A.N."/>
            <person name="Grigoriev I.V."/>
            <person name="Debuchy R."/>
            <person name="Gladieux P."/>
            <person name="Thoren M.H."/>
            <person name="Johannesson H."/>
        </authorList>
    </citation>
    <scope>NUCLEOTIDE SEQUENCE</scope>
    <source>
        <strain evidence="1">PSN4</strain>
    </source>
</reference>
<name>A0AAJ0BKU7_9PEZI</name>
<dbReference type="EMBL" id="MU839827">
    <property type="protein sequence ID" value="KAK1760134.1"/>
    <property type="molecule type" value="Genomic_DNA"/>
</dbReference>
<gene>
    <name evidence="1" type="ORF">QBC47DRAFT_408241</name>
</gene>
<protein>
    <submittedName>
        <fullName evidence="1">Uncharacterized protein</fullName>
    </submittedName>
</protein>
<comment type="caution">
    <text evidence="1">The sequence shown here is derived from an EMBL/GenBank/DDBJ whole genome shotgun (WGS) entry which is preliminary data.</text>
</comment>
<evidence type="ECO:0000313" key="1">
    <source>
        <dbReference type="EMBL" id="KAK1760134.1"/>
    </source>
</evidence>
<proteinExistence type="predicted"/>
<sequence>MSDSAHSSPTFPTPRRTRKAQLCNMMMRPLLENGLGHFDIGETEKTIAEMAQNVCDALLHLDAVPELISTELFSLLVYQTIYRLAGVPFPWEMELDDAAKNQVDSVSQQYTNYNLQQTQGKFQAIEVVREILSKFPNLTNGDPSLHKSLSYRPQRQATTWDNFGLQPMTTRHSSPDIDINLSDQPTNLIEFDAPIDASLQMYMAFDTYICPRFRTSEATRISAWQMVLPAWNFTSTVGPFQVALPNEEWTYNYMLRDANVWAAFERLVEGRGCIVWLEDSPRGRLTKLVVGLNHSREINKRTAAWMAALWMDIAEWRQHVCRGITGIMIHPGVQEVAERSAESNESLRARFHRLRDTRPGAAK</sequence>
<organism evidence="1 2">
    <name type="scientific">Echria macrotheca</name>
    <dbReference type="NCBI Taxonomy" id="438768"/>
    <lineage>
        <taxon>Eukaryota</taxon>
        <taxon>Fungi</taxon>
        <taxon>Dikarya</taxon>
        <taxon>Ascomycota</taxon>
        <taxon>Pezizomycotina</taxon>
        <taxon>Sordariomycetes</taxon>
        <taxon>Sordariomycetidae</taxon>
        <taxon>Sordariales</taxon>
        <taxon>Schizotheciaceae</taxon>
        <taxon>Echria</taxon>
    </lineage>
</organism>
<keyword evidence="2" id="KW-1185">Reference proteome</keyword>
<accession>A0AAJ0BKU7</accession>
<dbReference type="Proteomes" id="UP001239445">
    <property type="component" value="Unassembled WGS sequence"/>
</dbReference>